<dbReference type="EMBL" id="CVRS01000105">
    <property type="protein sequence ID" value="CRL42670.1"/>
    <property type="molecule type" value="Genomic_DNA"/>
</dbReference>
<reference evidence="4" key="1">
    <citation type="submission" date="2015-05" db="EMBL/GenBank/DDBJ databases">
        <authorList>
            <consortium name="Pathogen Informatics"/>
        </authorList>
    </citation>
    <scope>NUCLEOTIDE SEQUENCE [LARGE SCALE GENOMIC DNA]</scope>
    <source>
        <strain evidence="4">L1-83</strain>
    </source>
</reference>
<organism evidence="3 4">
    <name type="scientific">Roseburia inulinivorans</name>
    <dbReference type="NCBI Taxonomy" id="360807"/>
    <lineage>
        <taxon>Bacteria</taxon>
        <taxon>Bacillati</taxon>
        <taxon>Bacillota</taxon>
        <taxon>Clostridia</taxon>
        <taxon>Lachnospirales</taxon>
        <taxon>Lachnospiraceae</taxon>
        <taxon>Roseburia</taxon>
    </lineage>
</organism>
<evidence type="ECO:0000313" key="3">
    <source>
        <dbReference type="EMBL" id="CRL42670.1"/>
    </source>
</evidence>
<evidence type="ECO:0008006" key="5">
    <source>
        <dbReference type="Google" id="ProtNLM"/>
    </source>
</evidence>
<dbReference type="GO" id="GO:0003676">
    <property type="term" value="F:nucleic acid binding"/>
    <property type="evidence" value="ECO:0007669"/>
    <property type="project" value="InterPro"/>
</dbReference>
<dbReference type="Gene3D" id="3.90.1640.10">
    <property type="entry name" value="inorganic pyrophosphatase (n-terminal core)"/>
    <property type="match status" value="1"/>
</dbReference>
<dbReference type="InterPro" id="IPR038763">
    <property type="entry name" value="DHH_sf"/>
</dbReference>
<evidence type="ECO:0000313" key="4">
    <source>
        <dbReference type="Proteomes" id="UP000049828"/>
    </source>
</evidence>
<feature type="domain" description="DDH" evidence="1">
    <location>
        <begin position="16"/>
        <end position="159"/>
    </location>
</feature>
<dbReference type="Pfam" id="PF01368">
    <property type="entry name" value="DHH"/>
    <property type="match status" value="1"/>
</dbReference>
<evidence type="ECO:0000259" key="2">
    <source>
        <dbReference type="Pfam" id="PF02272"/>
    </source>
</evidence>
<gene>
    <name evidence="3" type="ORF">RIL183_07561</name>
</gene>
<protein>
    <recommendedName>
        <fullName evidence="5">DHH family phosphoesterase</fullName>
    </recommendedName>
</protein>
<dbReference type="InterPro" id="IPR003156">
    <property type="entry name" value="DHHA1_dom"/>
</dbReference>
<dbReference type="Gene3D" id="3.10.310.30">
    <property type="match status" value="1"/>
</dbReference>
<sequence length="330" mass="37383">MTKLDELVTQINREHVYIQTHNFPDPDAIASAFGLQELLKLRGIHATICYKGKIDRYSTDKLREILDIRLVNIENIGSELTEDDEVILVDAQKGNSNIIDMTGDEIICIDHHPIYEKTEYRFTDIRPGVGACASIIAQYFFENEIPMDQRIATALTFGIRMDTQKLSRGVCKMDMEMIWRMFDLCDQDMIYLLENSTLYFEDLMAYSKAISSIEVFENISFADTGRDCPEALIASVSDFMLALVEVSFSVVYSRKKEGIKISVRSERPTLDAGKIISKALKGIGSGGGHATMAGGFVPFDGNDREEDLMIQNIRERFIDVISRTKRKSLR</sequence>
<feature type="domain" description="DHHA1" evidence="2">
    <location>
        <begin position="233"/>
        <end position="298"/>
    </location>
</feature>
<dbReference type="InterPro" id="IPR051319">
    <property type="entry name" value="Oligoribo/pAp-PDE_c-di-AMP_PDE"/>
</dbReference>
<dbReference type="PANTHER" id="PTHR47618:SF1">
    <property type="entry name" value="BIFUNCTIONAL OLIGORIBONUCLEASE AND PAP PHOSPHATASE NRNA"/>
    <property type="match status" value="1"/>
</dbReference>
<dbReference type="STRING" id="360807.ERS852392_01588"/>
<dbReference type="Proteomes" id="UP000049828">
    <property type="component" value="Unassembled WGS sequence"/>
</dbReference>
<evidence type="ECO:0000259" key="1">
    <source>
        <dbReference type="Pfam" id="PF01368"/>
    </source>
</evidence>
<dbReference type="PANTHER" id="PTHR47618">
    <property type="entry name" value="BIFUNCTIONAL OLIGORIBONUCLEASE AND PAP PHOSPHATASE NRNA"/>
    <property type="match status" value="1"/>
</dbReference>
<proteinExistence type="predicted"/>
<dbReference type="AlphaFoldDB" id="A0A0M6WYD4"/>
<dbReference type="RefSeq" id="WP_021923664.1">
    <property type="nucleotide sequence ID" value="NZ_CVRS01000105.1"/>
</dbReference>
<dbReference type="InterPro" id="IPR001667">
    <property type="entry name" value="DDH_dom"/>
</dbReference>
<dbReference type="OrthoDB" id="5896813at2"/>
<name>A0A0M6WYD4_9FIRM</name>
<dbReference type="SUPFAM" id="SSF64182">
    <property type="entry name" value="DHH phosphoesterases"/>
    <property type="match status" value="1"/>
</dbReference>
<accession>A0A0M6WYD4</accession>
<dbReference type="Pfam" id="PF02272">
    <property type="entry name" value="DHHA1"/>
    <property type="match status" value="1"/>
</dbReference>
<keyword evidence="4" id="KW-1185">Reference proteome</keyword>